<proteinExistence type="predicted"/>
<feature type="region of interest" description="Disordered" evidence="1">
    <location>
        <begin position="29"/>
        <end position="52"/>
    </location>
</feature>
<sequence length="493" mass="55671">MEFSGEEDGEEDDRNSWFLRQPCCATKRPPQWDPSCMEKGGSGDYVDDDGNETPWIESRVELRRRWQQRRAIELNEDEGATVDLLQDTDEVDICMPKTDEILNFLHGAHMEALRGEKWTRQEELPEVAWIEESSFRGGTRRSRPNKGPLTAHGLYRQLRKRRFISHGGPALHTRGANSGFGPDRASDTNPRGRAAAAAVEAKARAALVSSMASTDIERSSSCSSGDPHVPAPVAHEPGDDEVEVESESDADRQLIYVQGLDRWTASALIGSVSIPLAPALRDALYSHLASETFVGVTLPAQGPWVFRFELHLPFPVWSRSLKPREDLRRGQDGEPLRHYTDVTFLNWGDGPEREYIYEGHVSCVVVGSNRQIWSAYCFEDKYFESPDTRQTVRDYYEDSLGPEGAPMDPLTNGEFDANYTPQKPEEYLLAVLWARTKQIYTHWLQVKGKQKQSIKVYKRVSASPSPCDSRSVEECASAIKRYMSGIQHARYKS</sequence>
<accession>W9YN80</accession>
<evidence type="ECO:0000313" key="3">
    <source>
        <dbReference type="Proteomes" id="UP000019484"/>
    </source>
</evidence>
<evidence type="ECO:0000256" key="1">
    <source>
        <dbReference type="SAM" id="MobiDB-lite"/>
    </source>
</evidence>
<feature type="region of interest" description="Disordered" evidence="1">
    <location>
        <begin position="167"/>
        <end position="191"/>
    </location>
</feature>
<dbReference type="RefSeq" id="XP_007726410.1">
    <property type="nucleotide sequence ID" value="XM_007728220.1"/>
</dbReference>
<feature type="region of interest" description="Disordered" evidence="1">
    <location>
        <begin position="216"/>
        <end position="248"/>
    </location>
</feature>
<organism evidence="2 3">
    <name type="scientific">Capronia coronata CBS 617.96</name>
    <dbReference type="NCBI Taxonomy" id="1182541"/>
    <lineage>
        <taxon>Eukaryota</taxon>
        <taxon>Fungi</taxon>
        <taxon>Dikarya</taxon>
        <taxon>Ascomycota</taxon>
        <taxon>Pezizomycotina</taxon>
        <taxon>Eurotiomycetes</taxon>
        <taxon>Chaetothyriomycetidae</taxon>
        <taxon>Chaetothyriales</taxon>
        <taxon>Herpotrichiellaceae</taxon>
        <taxon>Capronia</taxon>
    </lineage>
</organism>
<feature type="region of interest" description="Disordered" evidence="1">
    <location>
        <begin position="1"/>
        <end position="20"/>
    </location>
</feature>
<dbReference type="STRING" id="1182541.W9YN80"/>
<dbReference type="AlphaFoldDB" id="W9YN80"/>
<dbReference type="OrthoDB" id="4161500at2759"/>
<comment type="caution">
    <text evidence="2">The sequence shown here is derived from an EMBL/GenBank/DDBJ whole genome shotgun (WGS) entry which is preliminary data.</text>
</comment>
<evidence type="ECO:0000313" key="2">
    <source>
        <dbReference type="EMBL" id="EXJ83724.1"/>
    </source>
</evidence>
<feature type="compositionally biased region" description="Acidic residues" evidence="1">
    <location>
        <begin position="238"/>
        <end position="248"/>
    </location>
</feature>
<dbReference type="GeneID" id="19162209"/>
<protein>
    <submittedName>
        <fullName evidence="2">Uncharacterized protein</fullName>
    </submittedName>
</protein>
<dbReference type="HOGENOM" id="CLU_025796_2_1_1"/>
<keyword evidence="3" id="KW-1185">Reference proteome</keyword>
<gene>
    <name evidence="2" type="ORF">A1O1_07350</name>
</gene>
<name>W9YN80_9EURO</name>
<reference evidence="2 3" key="1">
    <citation type="submission" date="2013-03" db="EMBL/GenBank/DDBJ databases">
        <title>The Genome Sequence of Capronia coronata CBS 617.96.</title>
        <authorList>
            <consortium name="The Broad Institute Genomics Platform"/>
            <person name="Cuomo C."/>
            <person name="de Hoog S."/>
            <person name="Gorbushina A."/>
            <person name="Walker B."/>
            <person name="Young S.K."/>
            <person name="Zeng Q."/>
            <person name="Gargeya S."/>
            <person name="Fitzgerald M."/>
            <person name="Haas B."/>
            <person name="Abouelleil A."/>
            <person name="Allen A.W."/>
            <person name="Alvarado L."/>
            <person name="Arachchi H.M."/>
            <person name="Berlin A.M."/>
            <person name="Chapman S.B."/>
            <person name="Gainer-Dewar J."/>
            <person name="Goldberg J."/>
            <person name="Griggs A."/>
            <person name="Gujja S."/>
            <person name="Hansen M."/>
            <person name="Howarth C."/>
            <person name="Imamovic A."/>
            <person name="Ireland A."/>
            <person name="Larimer J."/>
            <person name="McCowan C."/>
            <person name="Murphy C."/>
            <person name="Pearson M."/>
            <person name="Poon T.W."/>
            <person name="Priest M."/>
            <person name="Roberts A."/>
            <person name="Saif S."/>
            <person name="Shea T."/>
            <person name="Sisk P."/>
            <person name="Sykes S."/>
            <person name="Wortman J."/>
            <person name="Nusbaum C."/>
            <person name="Birren B."/>
        </authorList>
    </citation>
    <scope>NUCLEOTIDE SEQUENCE [LARGE SCALE GENOMIC DNA]</scope>
    <source>
        <strain evidence="2 3">CBS 617.96</strain>
    </source>
</reference>
<feature type="compositionally biased region" description="Acidic residues" evidence="1">
    <location>
        <begin position="1"/>
        <end position="13"/>
    </location>
</feature>
<dbReference type="eggNOG" id="ENOG502SVBB">
    <property type="taxonomic scope" value="Eukaryota"/>
</dbReference>
<dbReference type="Proteomes" id="UP000019484">
    <property type="component" value="Unassembled WGS sequence"/>
</dbReference>
<dbReference type="EMBL" id="AMWN01000006">
    <property type="protein sequence ID" value="EXJ83724.1"/>
    <property type="molecule type" value="Genomic_DNA"/>
</dbReference>